<name>A0A8T1NZA1_CARIL</name>
<evidence type="ECO:0000313" key="2">
    <source>
        <dbReference type="EMBL" id="KAG6636879.1"/>
    </source>
</evidence>
<dbReference type="EMBL" id="CM031819">
    <property type="protein sequence ID" value="KAG6636879.1"/>
    <property type="molecule type" value="Genomic_DNA"/>
</dbReference>
<protein>
    <recommendedName>
        <fullName evidence="4">DUF4378 domain-containing protein</fullName>
    </recommendedName>
</protein>
<feature type="region of interest" description="Disordered" evidence="1">
    <location>
        <begin position="206"/>
        <end position="266"/>
    </location>
</feature>
<dbReference type="PANTHER" id="PTHR33623">
    <property type="entry name" value="OS04G0572500 PROTEIN"/>
    <property type="match status" value="1"/>
</dbReference>
<reference evidence="2" key="1">
    <citation type="submission" date="2020-12" db="EMBL/GenBank/DDBJ databases">
        <title>WGS assembly of Carya illinoinensis cv. Pawnee.</title>
        <authorList>
            <person name="Platts A."/>
            <person name="Shu S."/>
            <person name="Wright S."/>
            <person name="Barry K."/>
            <person name="Edger P."/>
            <person name="Pires J.C."/>
            <person name="Schmutz J."/>
        </authorList>
    </citation>
    <scope>NUCLEOTIDE SEQUENCE</scope>
    <source>
        <tissue evidence="2">Leaf</tissue>
    </source>
</reference>
<evidence type="ECO:0000313" key="3">
    <source>
        <dbReference type="Proteomes" id="UP000811609"/>
    </source>
</evidence>
<dbReference type="AlphaFoldDB" id="A0A8T1NZA1"/>
<keyword evidence="3" id="KW-1185">Reference proteome</keyword>
<feature type="compositionally biased region" description="Polar residues" evidence="1">
    <location>
        <begin position="245"/>
        <end position="259"/>
    </location>
</feature>
<proteinExistence type="predicted"/>
<accession>A0A8T1NZA1</accession>
<sequence length="503" mass="56775">MASTDHSDDHEKQRKLIMVQRRPMMLKDYLRDDLLSSCSSNGFKSFPRRQCGTTIRFLLEVDLKASRKQRLLRRSRSKAAASTTISVLQRASEAVISAIKKQLPFHSLKSHSPSQRIGDKKGVLVPRSLSRKLFFGRSFWRKTDKRDNDLRRWRLFRDILSEQDKPSTDHHSATSVVGGWVSMGTGSSSNTDSWAESEFTSEILGSWSGKSESSSENHAVGCKSGPLEREISRSIGETVGEDSISEATTGTFSGTNTKDWSNEKKEQFSPVSVLDWPFHEDDEDTSSLSSHDKLGRIEGTKQKLSYKMIRKFECLAQLEPVDMEKRIALSAGLNHEAPHESLVQTCPMSTLANNTSDNQTEKNAEELLDLINTRSSVNGAKFKADNLLSDFFWERIEENINASASTSTRGNVNGFERELLKVAEDWLSGGNPLELLLGWEVEDGREVYVRDMEKGGKWRISVREKEELGLEVEFEVWISLLDELVLDLFSSRSIDECFDKSLA</sequence>
<evidence type="ECO:0008006" key="4">
    <source>
        <dbReference type="Google" id="ProtNLM"/>
    </source>
</evidence>
<dbReference type="Proteomes" id="UP000811609">
    <property type="component" value="Chromosome 11"/>
</dbReference>
<feature type="compositionally biased region" description="Low complexity" evidence="1">
    <location>
        <begin position="206"/>
        <end position="216"/>
    </location>
</feature>
<comment type="caution">
    <text evidence="2">The sequence shown here is derived from an EMBL/GenBank/DDBJ whole genome shotgun (WGS) entry which is preliminary data.</text>
</comment>
<dbReference type="PANTHER" id="PTHR33623:SF4">
    <property type="entry name" value="DUF4378 DOMAIN-CONTAINING PROTEIN"/>
    <property type="match status" value="1"/>
</dbReference>
<organism evidence="2 3">
    <name type="scientific">Carya illinoinensis</name>
    <name type="common">Pecan</name>
    <dbReference type="NCBI Taxonomy" id="32201"/>
    <lineage>
        <taxon>Eukaryota</taxon>
        <taxon>Viridiplantae</taxon>
        <taxon>Streptophyta</taxon>
        <taxon>Embryophyta</taxon>
        <taxon>Tracheophyta</taxon>
        <taxon>Spermatophyta</taxon>
        <taxon>Magnoliopsida</taxon>
        <taxon>eudicotyledons</taxon>
        <taxon>Gunneridae</taxon>
        <taxon>Pentapetalae</taxon>
        <taxon>rosids</taxon>
        <taxon>fabids</taxon>
        <taxon>Fagales</taxon>
        <taxon>Juglandaceae</taxon>
        <taxon>Carya</taxon>
    </lineage>
</organism>
<evidence type="ECO:0000256" key="1">
    <source>
        <dbReference type="SAM" id="MobiDB-lite"/>
    </source>
</evidence>
<gene>
    <name evidence="2" type="ORF">CIPAW_11G141500</name>
</gene>